<proteinExistence type="predicted"/>
<evidence type="ECO:0000313" key="3">
    <source>
        <dbReference type="EMBL" id="KKN57378.1"/>
    </source>
</evidence>
<feature type="region of interest" description="Disordered" evidence="1">
    <location>
        <begin position="528"/>
        <end position="561"/>
    </location>
</feature>
<dbReference type="EMBL" id="LAZR01000806">
    <property type="protein sequence ID" value="KKN57378.1"/>
    <property type="molecule type" value="Genomic_DNA"/>
</dbReference>
<dbReference type="PROSITE" id="PS50818">
    <property type="entry name" value="INTEIN_C_TER"/>
    <property type="match status" value="1"/>
</dbReference>
<evidence type="ECO:0000259" key="2">
    <source>
        <dbReference type="SMART" id="SM00306"/>
    </source>
</evidence>
<dbReference type="InterPro" id="IPR006141">
    <property type="entry name" value="Intein_N"/>
</dbReference>
<dbReference type="Pfam" id="PF14623">
    <property type="entry name" value="Vint"/>
    <property type="match status" value="1"/>
</dbReference>
<dbReference type="InterPro" id="IPR036844">
    <property type="entry name" value="Hint_dom_sf"/>
</dbReference>
<accession>A0A0F9UUS3</accession>
<gene>
    <name evidence="3" type="ORF">LCGC14_0562840</name>
</gene>
<dbReference type="Gene3D" id="2.170.16.10">
    <property type="entry name" value="Hedgehog/Intein (Hint) domain"/>
    <property type="match status" value="1"/>
</dbReference>
<comment type="caution">
    <text evidence="3">The sequence shown here is derived from an EMBL/GenBank/DDBJ whole genome shotgun (WGS) entry which is preliminary data.</text>
</comment>
<name>A0A0F9UUS3_9ZZZZ</name>
<dbReference type="GO" id="GO:0016539">
    <property type="term" value="P:intein-mediated protein splicing"/>
    <property type="evidence" value="ECO:0007669"/>
    <property type="project" value="InterPro"/>
</dbReference>
<reference evidence="3" key="1">
    <citation type="journal article" date="2015" name="Nature">
        <title>Complex archaea that bridge the gap between prokaryotes and eukaryotes.</title>
        <authorList>
            <person name="Spang A."/>
            <person name="Saw J.H."/>
            <person name="Jorgensen S.L."/>
            <person name="Zaremba-Niedzwiedzka K."/>
            <person name="Martijn J."/>
            <person name="Lind A.E."/>
            <person name="van Eijk R."/>
            <person name="Schleper C."/>
            <person name="Guy L."/>
            <person name="Ettema T.J."/>
        </authorList>
    </citation>
    <scope>NUCLEOTIDE SEQUENCE</scope>
</reference>
<dbReference type="InterPro" id="IPR039510">
    <property type="entry name" value="Vint_dom"/>
</dbReference>
<sequence>MELSEEVESTLAAILKAESNIRRMTIKTEKQLTELTNRSWKRAARGSLAGSLVAYRKAGNSSRKAMSSFLKRLAAPLASPMTNPQKVITEGLVKRIYSRTLKLTQREARVQLSFSLRSTRTVKAIRRHHVFWVGDFYSEQLSRRIAGVTEDVILNQGLSFRAASAELGPVLGREFGLVPGGVTSFAPTIPAQYAGNPELYFRQLSSVAAQQGRTFSKIEGFQKGGVITYRLTNPNDDRTGQICFAPGSLVTLGSGGKLPIEDVTPGTEILTGHGFKRRVQAVSKRRVNEDWFVCNSFGHRFMITPEHEILTARGWVAAREITDADFVRVRRLRGSDTNASVQILQEEVLRSGVPISPQKKDLLVNDGLRTLRKGHREAQSGSPQRQLETLFIGMSQKGRKERFATGSALDSVQAVQQEIQVEARRGFIAKTKRTLFAKMCDIFSSTTVPALRRGIQRAEQALLFEGVLLPKYGGDLSGVGRRGDPEISRSAIRGGSTSGKWIRGFLDSWFDSLGGGWNILAHHKRAGHKPIKTGSHHSQRLDRCEDPRGRSKKGSDQSHYSYPDHGARWCTDASQVETDCLIGWIPLRLEPIKLALPCYNLEIEGDDPTYIVADVVVHNCQQMVGQTFTVETAGKHIDRFLDAKNPEQIRQIQPWISGPAIEEALDGADKGSGDATDRLIEAGAVLPPFHPLCRTEPVVLSFGP</sequence>
<feature type="compositionally biased region" description="Basic and acidic residues" evidence="1">
    <location>
        <begin position="539"/>
        <end position="556"/>
    </location>
</feature>
<dbReference type="AlphaFoldDB" id="A0A0F9UUS3"/>
<dbReference type="InterPro" id="IPR030934">
    <property type="entry name" value="Intein_C"/>
</dbReference>
<dbReference type="SMART" id="SM00306">
    <property type="entry name" value="HintN"/>
    <property type="match status" value="1"/>
</dbReference>
<dbReference type="SUPFAM" id="SSF51294">
    <property type="entry name" value="Hedgehog/intein (Hint) domain"/>
    <property type="match status" value="1"/>
</dbReference>
<protein>
    <recommendedName>
        <fullName evidence="2">Hint domain-containing protein</fullName>
    </recommendedName>
</protein>
<dbReference type="PROSITE" id="PS50817">
    <property type="entry name" value="INTEIN_N_TER"/>
    <property type="match status" value="1"/>
</dbReference>
<feature type="compositionally biased region" description="Basic residues" evidence="1">
    <location>
        <begin position="528"/>
        <end position="538"/>
    </location>
</feature>
<dbReference type="InterPro" id="IPR003587">
    <property type="entry name" value="Hint_dom_N"/>
</dbReference>
<organism evidence="3">
    <name type="scientific">marine sediment metagenome</name>
    <dbReference type="NCBI Taxonomy" id="412755"/>
    <lineage>
        <taxon>unclassified sequences</taxon>
        <taxon>metagenomes</taxon>
        <taxon>ecological metagenomes</taxon>
    </lineage>
</organism>
<dbReference type="CDD" id="cd00081">
    <property type="entry name" value="Hint"/>
    <property type="match status" value="1"/>
</dbReference>
<feature type="domain" description="Hint" evidence="2">
    <location>
        <begin position="241"/>
        <end position="331"/>
    </location>
</feature>
<evidence type="ECO:0000256" key="1">
    <source>
        <dbReference type="SAM" id="MobiDB-lite"/>
    </source>
</evidence>